<gene>
    <name evidence="7 8" type="primary">LOC111287163</name>
</gene>
<dbReference type="GO" id="GO:0005634">
    <property type="term" value="C:nucleus"/>
    <property type="evidence" value="ECO:0007669"/>
    <property type="project" value="TreeGrafter"/>
</dbReference>
<dbReference type="RefSeq" id="XP_022733196.1">
    <property type="nucleotide sequence ID" value="XM_022877461.1"/>
</dbReference>
<dbReference type="EC" id="2.7.13.3" evidence="2"/>
<dbReference type="AlphaFoldDB" id="A0A6P5XZL4"/>
<evidence type="ECO:0000256" key="2">
    <source>
        <dbReference type="ARBA" id="ARBA00012438"/>
    </source>
</evidence>
<dbReference type="RefSeq" id="XP_022733197.1">
    <property type="nucleotide sequence ID" value="XM_022877462.1"/>
</dbReference>
<evidence type="ECO:0000313" key="8">
    <source>
        <dbReference type="RefSeq" id="XP_022733197.1"/>
    </source>
</evidence>
<evidence type="ECO:0000256" key="4">
    <source>
        <dbReference type="SAM" id="SignalP"/>
    </source>
</evidence>
<dbReference type="GO" id="GO:0000155">
    <property type="term" value="F:phosphorelay sensor kinase activity"/>
    <property type="evidence" value="ECO:0007669"/>
    <property type="project" value="InterPro"/>
</dbReference>
<evidence type="ECO:0000313" key="7">
    <source>
        <dbReference type="RefSeq" id="XP_022733196.1"/>
    </source>
</evidence>
<dbReference type="Pfam" id="PF00512">
    <property type="entry name" value="HisKA"/>
    <property type="match status" value="1"/>
</dbReference>
<feature type="chain" id="PRO_5044649056" description="histidine kinase" evidence="4">
    <location>
        <begin position="20"/>
        <end position="144"/>
    </location>
</feature>
<evidence type="ECO:0000259" key="5">
    <source>
        <dbReference type="Pfam" id="PF00512"/>
    </source>
</evidence>
<feature type="domain" description="Signal transduction histidine kinase dimerisation/phosphoacceptor" evidence="5">
    <location>
        <begin position="1"/>
        <end position="49"/>
    </location>
</feature>
<dbReference type="SUPFAM" id="SSF55874">
    <property type="entry name" value="ATPase domain of HSP90 chaperone/DNA topoisomerase II/histidine kinase"/>
    <property type="match status" value="1"/>
</dbReference>
<sequence>MNGILGMIALLLDINLSSTQKDYAQTAQDCGKVQITLINEVLDRAKIEAAKLELESVPFDLRSILDDVLSLFSEKSRSKGGKLAVFVSDKVPERVVGDPGRFRQIITNLVGNSVKEVLEVRFFIKELIFKFQRVLFTSDSFEKL</sequence>
<evidence type="ECO:0000256" key="3">
    <source>
        <dbReference type="ARBA" id="ARBA00022553"/>
    </source>
</evidence>
<feature type="signal peptide" evidence="4">
    <location>
        <begin position="1"/>
        <end position="19"/>
    </location>
</feature>
<dbReference type="Proteomes" id="UP000515121">
    <property type="component" value="Unplaced"/>
</dbReference>
<dbReference type="InterPro" id="IPR036890">
    <property type="entry name" value="HATPase_C_sf"/>
</dbReference>
<dbReference type="GeneID" id="111287163"/>
<name>A0A6P5XZL4_DURZI</name>
<keyword evidence="6" id="KW-1185">Reference proteome</keyword>
<keyword evidence="4" id="KW-0732">Signal</keyword>
<dbReference type="Gene3D" id="3.30.565.10">
    <property type="entry name" value="Histidine kinase-like ATPase, C-terminal domain"/>
    <property type="match status" value="1"/>
</dbReference>
<organism evidence="6 7">
    <name type="scientific">Durio zibethinus</name>
    <name type="common">Durian</name>
    <dbReference type="NCBI Taxonomy" id="66656"/>
    <lineage>
        <taxon>Eukaryota</taxon>
        <taxon>Viridiplantae</taxon>
        <taxon>Streptophyta</taxon>
        <taxon>Embryophyta</taxon>
        <taxon>Tracheophyta</taxon>
        <taxon>Spermatophyta</taxon>
        <taxon>Magnoliopsida</taxon>
        <taxon>eudicotyledons</taxon>
        <taxon>Gunneridae</taxon>
        <taxon>Pentapetalae</taxon>
        <taxon>rosids</taxon>
        <taxon>malvids</taxon>
        <taxon>Malvales</taxon>
        <taxon>Malvaceae</taxon>
        <taxon>Helicteroideae</taxon>
        <taxon>Durio</taxon>
    </lineage>
</organism>
<dbReference type="PANTHER" id="PTHR43719">
    <property type="entry name" value="TWO-COMPONENT HISTIDINE KINASE"/>
    <property type="match status" value="1"/>
</dbReference>
<comment type="catalytic activity">
    <reaction evidence="1">
        <text>ATP + protein L-histidine = ADP + protein N-phospho-L-histidine.</text>
        <dbReference type="EC" id="2.7.13.3"/>
    </reaction>
</comment>
<evidence type="ECO:0000256" key="1">
    <source>
        <dbReference type="ARBA" id="ARBA00000085"/>
    </source>
</evidence>
<dbReference type="InterPro" id="IPR050956">
    <property type="entry name" value="2C_system_His_kinase"/>
</dbReference>
<keyword evidence="3" id="KW-0597">Phosphoprotein</keyword>
<reference evidence="7 8" key="1">
    <citation type="submission" date="2025-04" db="UniProtKB">
        <authorList>
            <consortium name="RefSeq"/>
        </authorList>
    </citation>
    <scope>IDENTIFICATION</scope>
    <source>
        <tissue evidence="7 8">Fruit stalk</tissue>
    </source>
</reference>
<evidence type="ECO:0000313" key="6">
    <source>
        <dbReference type="Proteomes" id="UP000515121"/>
    </source>
</evidence>
<dbReference type="Gene3D" id="1.10.287.130">
    <property type="match status" value="1"/>
</dbReference>
<dbReference type="InterPro" id="IPR003661">
    <property type="entry name" value="HisK_dim/P_dom"/>
</dbReference>
<proteinExistence type="predicted"/>
<dbReference type="PANTHER" id="PTHR43719:SF51">
    <property type="entry name" value="HISTIDINE KINASE 4"/>
    <property type="match status" value="1"/>
</dbReference>
<accession>A0A6P5XZL4</accession>
<protein>
    <recommendedName>
        <fullName evidence="2">histidine kinase</fullName>
        <ecNumber evidence="2">2.7.13.3</ecNumber>
    </recommendedName>
</protein>